<feature type="compositionally biased region" description="Basic and acidic residues" evidence="1">
    <location>
        <begin position="12"/>
        <end position="23"/>
    </location>
</feature>
<evidence type="ECO:0000256" key="1">
    <source>
        <dbReference type="SAM" id="MobiDB-lite"/>
    </source>
</evidence>
<dbReference type="Proteomes" id="UP000515498">
    <property type="component" value="Chromosome"/>
</dbReference>
<gene>
    <name evidence="3" type="ORF">HZU40_23705</name>
</gene>
<feature type="region of interest" description="Disordered" evidence="1">
    <location>
        <begin position="1"/>
        <end position="23"/>
    </location>
</feature>
<feature type="transmembrane region" description="Helical" evidence="2">
    <location>
        <begin position="72"/>
        <end position="94"/>
    </location>
</feature>
<evidence type="ECO:0000313" key="3">
    <source>
        <dbReference type="EMBL" id="QNJ91202.1"/>
    </source>
</evidence>
<dbReference type="KEGG" id="mflu:HZU40_23705"/>
<feature type="transmembrane region" description="Helical" evidence="2">
    <location>
        <begin position="137"/>
        <end position="156"/>
    </location>
</feature>
<accession>A0A7G8PA36</accession>
<dbReference type="AlphaFoldDB" id="A0A7G8PA36"/>
<proteinExistence type="predicted"/>
<dbReference type="EMBL" id="CP059894">
    <property type="protein sequence ID" value="QNJ91202.1"/>
    <property type="molecule type" value="Genomic_DNA"/>
</dbReference>
<feature type="transmembrane region" description="Helical" evidence="2">
    <location>
        <begin position="106"/>
        <end position="125"/>
    </location>
</feature>
<protein>
    <submittedName>
        <fullName evidence="3">Uncharacterized protein</fullName>
    </submittedName>
</protein>
<keyword evidence="2" id="KW-0812">Transmembrane</keyword>
<feature type="transmembrane region" description="Helical" evidence="2">
    <location>
        <begin position="46"/>
        <end position="66"/>
    </location>
</feature>
<dbReference type="RefSeq" id="WP_187096014.1">
    <property type="nucleotide sequence ID" value="NZ_CP059894.1"/>
</dbReference>
<keyword evidence="2" id="KW-0472">Membrane</keyword>
<reference evidence="3 4" key="1">
    <citation type="submission" date="2020-07" db="EMBL/GenBank/DDBJ databases">
        <title>Draft genome sequence of four isobutane-metabolizing strains capable of cometabolically degrading diverse ether contaminants.</title>
        <authorList>
            <person name="Chen W."/>
            <person name="Faulkner N."/>
            <person name="Smith C."/>
            <person name="Hyman M."/>
        </authorList>
    </citation>
    <scope>NUCLEOTIDE SEQUENCE [LARGE SCALE GENOMIC DNA]</scope>
    <source>
        <strain evidence="3 4">2A</strain>
    </source>
</reference>
<sequence>MNPTNRSTRIKPRPEKAPLEEPKTKGQIVGGWFHEEGFYRDVATRFIAGSAVALLAYLGAVGLGYVSKPPAFAVLVLLAGLVYVPTQLLAAYCLFKKRYWRTLASWLTSLSLTCATMWLGLKFWVTNPEGFDKQGPWFWTVLLSVPMIGGIAMVIMRRRIK</sequence>
<name>A0A7G8PA36_9MYCO</name>
<evidence type="ECO:0000313" key="4">
    <source>
        <dbReference type="Proteomes" id="UP000515498"/>
    </source>
</evidence>
<organism evidence="3 4">
    <name type="scientific">Mycolicibacterium fluoranthenivorans</name>
    <dbReference type="NCBI Taxonomy" id="258505"/>
    <lineage>
        <taxon>Bacteria</taxon>
        <taxon>Bacillati</taxon>
        <taxon>Actinomycetota</taxon>
        <taxon>Actinomycetes</taxon>
        <taxon>Mycobacteriales</taxon>
        <taxon>Mycobacteriaceae</taxon>
        <taxon>Mycolicibacterium</taxon>
    </lineage>
</organism>
<keyword evidence="2" id="KW-1133">Transmembrane helix</keyword>
<evidence type="ECO:0000256" key="2">
    <source>
        <dbReference type="SAM" id="Phobius"/>
    </source>
</evidence>